<dbReference type="Proteomes" id="UP000277930">
    <property type="component" value="Chromosome 1"/>
</dbReference>
<gene>
    <name evidence="1" type="primary">fsaA_2</name>
    <name evidence="1" type="ORF">NCTC9702_03864</name>
</gene>
<accession>A0A447XZY7</accession>
<sequence length="46" mass="4745">MELYLDTSDVVAVKALSRMFPLAGVTTNPSIMPRVKTAGGCASGTS</sequence>
<dbReference type="EMBL" id="LR134246">
    <property type="protein sequence ID" value="VED36577.1"/>
    <property type="molecule type" value="Genomic_DNA"/>
</dbReference>
<reference evidence="1 2" key="1">
    <citation type="submission" date="2018-12" db="EMBL/GenBank/DDBJ databases">
        <authorList>
            <consortium name="Pathogen Informatics"/>
        </authorList>
    </citation>
    <scope>NUCLEOTIDE SEQUENCE [LARGE SCALE GENOMIC DNA]</scope>
    <source>
        <strain evidence="1 2">NCTC9702</strain>
    </source>
</reference>
<keyword evidence="1" id="KW-0456">Lyase</keyword>
<protein>
    <submittedName>
        <fullName evidence="1">Fructose-6-phosphate aldolase</fullName>
        <ecNumber evidence="1">4.1.2.-</ecNumber>
    </submittedName>
</protein>
<dbReference type="EC" id="4.1.2.-" evidence="1"/>
<dbReference type="SUPFAM" id="SSF51569">
    <property type="entry name" value="Aldolase"/>
    <property type="match status" value="1"/>
</dbReference>
<organism evidence="1 2">
    <name type="scientific">Escherichia coli</name>
    <dbReference type="NCBI Taxonomy" id="562"/>
    <lineage>
        <taxon>Bacteria</taxon>
        <taxon>Pseudomonadati</taxon>
        <taxon>Pseudomonadota</taxon>
        <taxon>Gammaproteobacteria</taxon>
        <taxon>Enterobacterales</taxon>
        <taxon>Enterobacteriaceae</taxon>
        <taxon>Escherichia</taxon>
    </lineage>
</organism>
<dbReference type="GO" id="GO:0005975">
    <property type="term" value="P:carbohydrate metabolic process"/>
    <property type="evidence" value="ECO:0007669"/>
    <property type="project" value="InterPro"/>
</dbReference>
<evidence type="ECO:0000313" key="1">
    <source>
        <dbReference type="EMBL" id="VED36577.1"/>
    </source>
</evidence>
<dbReference type="InterPro" id="IPR018225">
    <property type="entry name" value="Transaldolase_AS"/>
</dbReference>
<evidence type="ECO:0000313" key="2">
    <source>
        <dbReference type="Proteomes" id="UP000277930"/>
    </source>
</evidence>
<proteinExistence type="predicted"/>
<dbReference type="Gene3D" id="3.20.20.70">
    <property type="entry name" value="Aldolase class I"/>
    <property type="match status" value="1"/>
</dbReference>
<dbReference type="InterPro" id="IPR013785">
    <property type="entry name" value="Aldolase_TIM"/>
</dbReference>
<dbReference type="AlphaFoldDB" id="A0A447XZY7"/>
<name>A0A447XZY7_ECOLX</name>
<dbReference type="GO" id="GO:0016829">
    <property type="term" value="F:lyase activity"/>
    <property type="evidence" value="ECO:0007669"/>
    <property type="project" value="UniProtKB-KW"/>
</dbReference>
<dbReference type="PROSITE" id="PS01054">
    <property type="entry name" value="TRANSALDOLASE_1"/>
    <property type="match status" value="1"/>
</dbReference>